<accession>A0A3N1P4Q5</accession>
<dbReference type="InterPro" id="IPR047971">
    <property type="entry name" value="ExeM-like"/>
</dbReference>
<name>A0A3N1P4Q5_9GAMM</name>
<dbReference type="Pfam" id="PF00932">
    <property type="entry name" value="LTD"/>
    <property type="match status" value="1"/>
</dbReference>
<evidence type="ECO:0000313" key="5">
    <source>
        <dbReference type="Proteomes" id="UP000268033"/>
    </source>
</evidence>
<dbReference type="Pfam" id="PF03372">
    <property type="entry name" value="Exo_endo_phos"/>
    <property type="match status" value="1"/>
</dbReference>
<dbReference type="Gene3D" id="3.60.10.10">
    <property type="entry name" value="Endonuclease/exonuclease/phosphatase"/>
    <property type="match status" value="1"/>
</dbReference>
<dbReference type="GO" id="GO:0004553">
    <property type="term" value="F:hydrolase activity, hydrolyzing O-glycosyl compounds"/>
    <property type="evidence" value="ECO:0007669"/>
    <property type="project" value="InterPro"/>
</dbReference>
<feature type="chain" id="PRO_5018165249" evidence="1">
    <location>
        <begin position="21"/>
        <end position="1038"/>
    </location>
</feature>
<dbReference type="SUPFAM" id="SSF49384">
    <property type="entry name" value="Carbohydrate-binding domain"/>
    <property type="match status" value="2"/>
</dbReference>
<dbReference type="InterPro" id="IPR001322">
    <property type="entry name" value="Lamin_tail_dom"/>
</dbReference>
<keyword evidence="5" id="KW-1185">Reference proteome</keyword>
<dbReference type="PROSITE" id="PS51841">
    <property type="entry name" value="LTD"/>
    <property type="match status" value="1"/>
</dbReference>
<dbReference type="PROSITE" id="PS51173">
    <property type="entry name" value="CBM2"/>
    <property type="match status" value="2"/>
</dbReference>
<dbReference type="Proteomes" id="UP000268033">
    <property type="component" value="Unassembled WGS sequence"/>
</dbReference>
<organism evidence="4 5">
    <name type="scientific">Gallaecimonas pentaromativorans</name>
    <dbReference type="NCBI Taxonomy" id="584787"/>
    <lineage>
        <taxon>Bacteria</taxon>
        <taxon>Pseudomonadati</taxon>
        <taxon>Pseudomonadota</taxon>
        <taxon>Gammaproteobacteria</taxon>
        <taxon>Enterobacterales</taxon>
        <taxon>Gallaecimonadaceae</taxon>
        <taxon>Gallaecimonas</taxon>
    </lineage>
</organism>
<dbReference type="CDD" id="cd04486">
    <property type="entry name" value="YhcR_OBF_like"/>
    <property type="match status" value="1"/>
</dbReference>
<proteinExistence type="predicted"/>
<comment type="caution">
    <text evidence="4">The sequence shown here is derived from an EMBL/GenBank/DDBJ whole genome shotgun (WGS) entry which is preliminary data.</text>
</comment>
<reference evidence="4 5" key="1">
    <citation type="submission" date="2018-11" db="EMBL/GenBank/DDBJ databases">
        <title>Genomic Encyclopedia of Type Strains, Phase IV (KMG-IV): sequencing the most valuable type-strain genomes for metagenomic binning, comparative biology and taxonomic classification.</title>
        <authorList>
            <person name="Goeker M."/>
        </authorList>
    </citation>
    <scope>NUCLEOTIDE SEQUENCE [LARGE SCALE GENOMIC DNA]</scope>
    <source>
        <strain evidence="4 5">DSM 21945</strain>
    </source>
</reference>
<dbReference type="AlphaFoldDB" id="A0A3N1P4Q5"/>
<feature type="domain" description="CBM2" evidence="2">
    <location>
        <begin position="938"/>
        <end position="1038"/>
    </location>
</feature>
<dbReference type="InterPro" id="IPR036691">
    <property type="entry name" value="Endo/exonu/phosph_ase_sf"/>
</dbReference>
<dbReference type="InterPro" id="IPR005135">
    <property type="entry name" value="Endo/exonuclease/phosphatase"/>
</dbReference>
<dbReference type="RefSeq" id="WP_123422300.1">
    <property type="nucleotide sequence ID" value="NZ_RJUL01000009.1"/>
</dbReference>
<dbReference type="InterPro" id="IPR008965">
    <property type="entry name" value="CBM2/CBM3_carb-bd_dom_sf"/>
</dbReference>
<dbReference type="PANTHER" id="PTHR42834">
    <property type="entry name" value="ENDONUCLEASE/EXONUCLEASE/PHOSPHATASE FAMILY PROTEIN (AFU_ORTHOLOGUE AFUA_3G09210)"/>
    <property type="match status" value="1"/>
</dbReference>
<dbReference type="SMART" id="SM00637">
    <property type="entry name" value="CBD_II"/>
    <property type="match status" value="2"/>
</dbReference>
<dbReference type="STRING" id="584787.GCA_001247655_02054"/>
<sequence length="1038" mass="109798">MLKKSSLVVAMALCSHGAMADLLITEYVEGSSYNKALEITNTGDSVENLDGTDVAVYFNGASTTTTHIALSGTLAAGASLVLAHTSADDSIQADIRSGSVNFNGDDAVALERDGQVLDLIGIIGVDPGSEYTQDGKSTKDMTLRRIPGSSPSTTFDFDQWQAFAKDSFAGLGCSGLSDCTGDGDDDGTPPDAWVCPSDYQTIPSIQGSGFSSPLVPDGSYYSTDKVVTQGRVTQVMRGLLKGFFLQDGAGDGDPATSDGIFVYTGSAPDSSIQPGQAVCVEGLVQEYYGFTEIVMDHMAQSPLDLAQVEPVDLVIDPKDIPGSLERVEGMKVRLTASSDMQVTRPFSYDYDSSRNNMVLAYGGPLYTPTQLYPALSDDAVALAKSNAERTLYIDTDSKPADGVVPYFPGLDAEQGYIRVGDRVENLTGVVAYSYSNYRLVAGTDASLSAADFVHLQDRTAAPVVAETGSLRVASFNVLNFFNEAVGGDANPLGVNRGAETADAFALQRTKIVSALTAIDADVLGLIEVENNGFGENSAIRNLVDALNAELPSDKQYAFVSPDAGGSIGSDAITSAILYRPAKVAAQGALDILEMPNQITVTDGVEDIHHGGRPSLLQTFKRVNAKGKAVGKAFRVAINHLRSKGSSCAEDEEGKVVDGQGSCNELRNTEVSRLADHILATKTPTLLLGDFNAYGSEDPLLVLTEIPALDRELKTAHDTYLGDTTEAPLLEGPARVITQGYGLVNLTEPKAYSYQYDGAIGRLDQALATKDLAQKVVAVADWNINSAESNLFTYETQYTGSLVKSEGPFSSSDHDPVVVELDWGAQEHSGPALCEHKVVNRWTGGFQGAIRITNTSDKPIKGWDVNWGYTDGSHVGGAWGAALTGEGPYNAKNLSWNSTIAPNQTVEVGFTAQGDGHATAVTGDICQAADDQDDGDDTQPLPSAQCEYQLDNSWPGGFQGKVRITNTSAAPIFGWQVAWSFLDGSTISHSWSADVKGDGPYTGSDLSWNHSIEPGQSVEFGFIGKGAGKASAISGDLCK</sequence>
<feature type="domain" description="CBM2" evidence="2">
    <location>
        <begin position="826"/>
        <end position="928"/>
    </location>
</feature>
<gene>
    <name evidence="4" type="ORF">EDC28_109125</name>
</gene>
<keyword evidence="1" id="KW-0732">Signal</keyword>
<dbReference type="Pfam" id="PF00553">
    <property type="entry name" value="CBM_2"/>
    <property type="match status" value="2"/>
</dbReference>
<evidence type="ECO:0000313" key="4">
    <source>
        <dbReference type="EMBL" id="ROQ22638.1"/>
    </source>
</evidence>
<dbReference type="InterPro" id="IPR001919">
    <property type="entry name" value="CBD2"/>
</dbReference>
<feature type="signal peptide" evidence="1">
    <location>
        <begin position="1"/>
        <end position="20"/>
    </location>
</feature>
<dbReference type="GO" id="GO:0030247">
    <property type="term" value="F:polysaccharide binding"/>
    <property type="evidence" value="ECO:0007669"/>
    <property type="project" value="UniProtKB-UniRule"/>
</dbReference>
<dbReference type="EMBL" id="RJUL01000009">
    <property type="protein sequence ID" value="ROQ22638.1"/>
    <property type="molecule type" value="Genomic_DNA"/>
</dbReference>
<protein>
    <submittedName>
        <fullName evidence="4">Putative extracellular nuclease</fullName>
    </submittedName>
</protein>
<evidence type="ECO:0000259" key="3">
    <source>
        <dbReference type="PROSITE" id="PS51841"/>
    </source>
</evidence>
<evidence type="ECO:0000259" key="2">
    <source>
        <dbReference type="PROSITE" id="PS51173"/>
    </source>
</evidence>
<dbReference type="NCBIfam" id="NF033681">
    <property type="entry name" value="ExeM_NucH_DNase"/>
    <property type="match status" value="1"/>
</dbReference>
<dbReference type="Gene3D" id="2.60.40.290">
    <property type="match status" value="2"/>
</dbReference>
<evidence type="ECO:0000256" key="1">
    <source>
        <dbReference type="SAM" id="SignalP"/>
    </source>
</evidence>
<feature type="domain" description="LTD" evidence="3">
    <location>
        <begin position="15"/>
        <end position="129"/>
    </location>
</feature>
<dbReference type="GO" id="GO:0005975">
    <property type="term" value="P:carbohydrate metabolic process"/>
    <property type="evidence" value="ECO:0007669"/>
    <property type="project" value="InterPro"/>
</dbReference>
<dbReference type="PANTHER" id="PTHR42834:SF1">
    <property type="entry name" value="ENDONUCLEASE_EXONUCLEASE_PHOSPHATASE FAMILY PROTEIN (AFU_ORTHOLOGUE AFUA_3G09210)"/>
    <property type="match status" value="1"/>
</dbReference>
<dbReference type="InterPro" id="IPR012291">
    <property type="entry name" value="CBM2_carb-bd_dom_sf"/>
</dbReference>
<dbReference type="SUPFAM" id="SSF56219">
    <property type="entry name" value="DNase I-like"/>
    <property type="match status" value="1"/>
</dbReference>